<accession>A0A6N9Z3L4</accession>
<keyword evidence="1" id="KW-0812">Transmembrane</keyword>
<dbReference type="Gene3D" id="3.30.565.10">
    <property type="entry name" value="Histidine kinase-like ATPase, C-terminal domain"/>
    <property type="match status" value="1"/>
</dbReference>
<dbReference type="RefSeq" id="WP_163229427.1">
    <property type="nucleotide sequence ID" value="NZ_WHZW01000003.1"/>
</dbReference>
<dbReference type="AlphaFoldDB" id="A0A6N9Z3L4"/>
<dbReference type="EMBL" id="WHZW01000003">
    <property type="protein sequence ID" value="NEG88783.1"/>
    <property type="molecule type" value="Genomic_DNA"/>
</dbReference>
<evidence type="ECO:0008006" key="4">
    <source>
        <dbReference type="Google" id="ProtNLM"/>
    </source>
</evidence>
<organism evidence="2 3">
    <name type="scientific">Bifidobacterium aerophilum</name>
    <dbReference type="NCBI Taxonomy" id="1798155"/>
    <lineage>
        <taxon>Bacteria</taxon>
        <taxon>Bacillati</taxon>
        <taxon>Actinomycetota</taxon>
        <taxon>Actinomycetes</taxon>
        <taxon>Bifidobacteriales</taxon>
        <taxon>Bifidobacteriaceae</taxon>
        <taxon>Bifidobacterium</taxon>
    </lineage>
</organism>
<protein>
    <recommendedName>
        <fullName evidence="4">Signal transduction histidine kinase subgroup 3 dimerisation and phosphoacceptor domain-containing protein</fullName>
    </recommendedName>
</protein>
<gene>
    <name evidence="2" type="ORF">GFD25_01915</name>
</gene>
<reference evidence="2 3" key="1">
    <citation type="submission" date="2019-10" db="EMBL/GenBank/DDBJ databases">
        <title>Bifidobacterium from non-human primates.</title>
        <authorList>
            <person name="Modesto M."/>
        </authorList>
    </citation>
    <scope>NUCLEOTIDE SEQUENCE [LARGE SCALE GENOMIC DNA]</scope>
    <source>
        <strain evidence="2 3">TRE17</strain>
    </source>
</reference>
<proteinExistence type="predicted"/>
<keyword evidence="1" id="KW-0472">Membrane</keyword>
<dbReference type="Proteomes" id="UP000469194">
    <property type="component" value="Unassembled WGS sequence"/>
</dbReference>
<dbReference type="InterPro" id="IPR036890">
    <property type="entry name" value="HATPase_C_sf"/>
</dbReference>
<sequence length="350" mass="39555">MHEINSSIYSKKVIFTAFPICAALFDLLSYVPSIKYSSFLMNLYMTIHILSLLLFPLLSKIAIYPTIINYLATLATPGTYCAYQTWGIHFAIAFLGFKFKFRKSATLLLLILAVDATMQTIQMNGLPSIVATYGNYFTAYILGYTIRLNQKLVSAYIREHDRKISQQLHESATNELSSILLIAQNTLQTGKTSREKSLQEIIVLAKMALLNIHNSIRILNNKPVQNNALSVFDYIKQQEQQLISLKRYGKIYADDIFKYVNDPFIVNILREIFSNIIRHAPLDSTYTLSLCRKDGTVVLKESNGIDPQSDISSGFGLSFIQDELKTKGGSLSSSISDDIWEITITVPYHE</sequence>
<keyword evidence="3" id="KW-1185">Reference proteome</keyword>
<feature type="transmembrane region" description="Helical" evidence="1">
    <location>
        <begin position="12"/>
        <end position="31"/>
    </location>
</feature>
<evidence type="ECO:0000313" key="2">
    <source>
        <dbReference type="EMBL" id="NEG88783.1"/>
    </source>
</evidence>
<keyword evidence="1" id="KW-1133">Transmembrane helix</keyword>
<name>A0A6N9Z3L4_9BIFI</name>
<feature type="transmembrane region" description="Helical" evidence="1">
    <location>
        <begin position="43"/>
        <end position="63"/>
    </location>
</feature>
<comment type="caution">
    <text evidence="2">The sequence shown here is derived from an EMBL/GenBank/DDBJ whole genome shotgun (WGS) entry which is preliminary data.</text>
</comment>
<evidence type="ECO:0000256" key="1">
    <source>
        <dbReference type="SAM" id="Phobius"/>
    </source>
</evidence>
<evidence type="ECO:0000313" key="3">
    <source>
        <dbReference type="Proteomes" id="UP000469194"/>
    </source>
</evidence>